<dbReference type="InterPro" id="IPR038550">
    <property type="entry name" value="GPCR_3_9-Cys_sf"/>
</dbReference>
<dbReference type="FunFam" id="2.10.50.30:FF:000002">
    <property type="entry name" value="Vomeronasal 2 receptor, h1"/>
    <property type="match status" value="1"/>
</dbReference>
<dbReference type="PANTHER" id="PTHR24061:SF599">
    <property type="entry name" value="G-PROTEIN COUPLED RECEPTORS FAMILY 3 PROFILE DOMAIN-CONTAINING PROTEIN"/>
    <property type="match status" value="1"/>
</dbReference>
<feature type="transmembrane region" description="Helical" evidence="12">
    <location>
        <begin position="1561"/>
        <end position="1579"/>
    </location>
</feature>
<feature type="transmembrane region" description="Helical" evidence="12">
    <location>
        <begin position="254"/>
        <end position="275"/>
    </location>
</feature>
<dbReference type="InterPro" id="IPR023298">
    <property type="entry name" value="ATPase_P-typ_TM_dom_sf"/>
</dbReference>
<feature type="domain" description="G-protein coupled receptors family 3 profile" evidence="13">
    <location>
        <begin position="1447"/>
        <end position="1711"/>
    </location>
</feature>
<feature type="transmembrane region" description="Helical" evidence="12">
    <location>
        <begin position="104"/>
        <end position="128"/>
    </location>
</feature>
<sequence length="1711" mass="193378">MNDCYGCTEDKYPNRNKNVCVPKNITFLSYGESLGIIFASLALSFALITFLVLGIFVKHHNSPIVKANNRDLTYTLLIALSLCFFSVLLFIGKPRNVICLLRQTAFGIIFSVAVSCILAKTITVVLAFMVTKPGSKMKKWMGKRMASTTVFSCSLIQAAICTIWLATSPPFPRADMHSSLEAIVLECHEGSVTIFYCALGYMGCLAVMSFLVAFFARKLPSSFNEAKFITFSMLIFCSVWLTFVPAYLSSKGKYMVAVEIFSILSSSAGLLVCIFSPKCYIIVAVTKNYQPVLALAFAVSEINENLQLLPNVTLGFHIFDSYFSRRRIYHIAMEFFSTQHRFVPNYKCGTQNHLIGVIGGLGSETSRSLSDILDIYKLPQFSYSDFEIRDKSYHLSLYHLLPYDVHQYKGIAQLLLHFKWMWVGLLTMNSESGDSFLRNTEATFHRYGICPAFMKKIPQLIYFDDILNVEARWDEILTAIKESSAHAVVIYGDTVTMLTFKVLLHAGEAEPGKGFGKVWILTAQLDLIAVTLHSDWDIEPFHGALAFTAHSEEVPGFQEFLQHARPYSAKGDNFIQTLWEQVFHCSFLNSNYDGDTEKACTAEERLESLPAPYFEMSMTGHSYSIYNAVYALAKAADSKYTFRSESRIMMWENMHPWQLHPVLQSLTFNNSAGETVVLNEDGEFTMGFDITNLITFPNKSFVRMKIGKVNPWASSGDDFKIDADSIVWPRSFNQVVPLSLCNDNCHLGYQKKKKEGKPFCCYDCAPCPNGKISQETDTGCDFLVFLDSSLVTNISLQTAHLRENIYMKRCIFRRIGKMHTKCAICRMPVFAMMMVLLLVLFLCRFLQHLQATRVAHFAMCTMSDLFQIPYQYSTHGDLIIGGITTQYDSLFKTPSFREQPTAMFADQLMAMTKHYQHVLSLAFAVKQINENPRILPNVSLGFYIYDNFLSTRMTHQNTLKLLSNQNRIVPNYICNKRDNLIAVIGGHNAEISLHMAIILGIYKIPQIAYSVLAPTINIKTNLPSSYRMVPSETFQYTGLVLVLLYFKWVWIAIIASDDDKGEKFLHALLPMLSEHEICTAVIERTTVLSDVLENFQTLEGIFGIVSSLTTSNSKVYIVNAELQTISCLKWQIYVYTSIKEMNEVSLGKVWILTAHWDFTTETFHRDFDIQVFQGALSLALHSNEVLGFREFLQELSPNSPKDGFLKLFWEQTFNCLFSISPESEVDHRCTGEEKLESLPGTLFEMSMTGQSYSIYNAVHAIAHALHTMSLSSTSKLQRAVMQSKWNLLNVQPWELHTFLKSISFNNTAGDLVSFDENGELAAGLDIINWITFPNKSFLRVKVGKLDPQSLQGQKLSMNEKLITWHSSFNQILPVSVCNDKCSPGYSKRKKEGEPFCCYDCILCPEGKISEQTDMDACTECSEDYYCNEKQDQCIPKVTTYLSYHEPLGITLALSSVAFALITAWVIRIFIKNWDTPIVKASNRRLTHILLVSLLLCFLCALLFIGQPQRVTCLLRQTVLGIVFAVAISSVLAKTLNVVLAFMATRPGSRMRKWMGEKLTSVVILSCSSIQAGICAYWLSTSPPYPDTDKQSLKGKIILECNEGSVSMFYCVLGYMGFLAIVSFLVAYLVRKLPDSFNEAKFITFSMLVFCSVWSSFIPAYLSTKGKYTTAVEIFSIFSSSAGLLFCIFCPKCYIIVFRPDLNRKQLMRRTK</sequence>
<keyword evidence="6 12" id="KW-1133">Transmembrane helix</keyword>
<evidence type="ECO:0000256" key="10">
    <source>
        <dbReference type="ARBA" id="ARBA00023180"/>
    </source>
</evidence>
<dbReference type="Gene3D" id="3.40.50.2300">
    <property type="match status" value="4"/>
</dbReference>
<evidence type="ECO:0000256" key="1">
    <source>
        <dbReference type="ARBA" id="ARBA00004651"/>
    </source>
</evidence>
<keyword evidence="10" id="KW-0325">Glycoprotein</keyword>
<comment type="caution">
    <text evidence="14">The sequence shown here is derived from an EMBL/GenBank/DDBJ whole genome shotgun (WGS) entry which is preliminary data.</text>
</comment>
<feature type="transmembrane region" description="Helical" evidence="12">
    <location>
        <begin position="193"/>
        <end position="216"/>
    </location>
</feature>
<dbReference type="SUPFAM" id="SSF81665">
    <property type="entry name" value="Calcium ATPase, transmembrane domain M"/>
    <property type="match status" value="1"/>
</dbReference>
<keyword evidence="3" id="KW-1003">Cell membrane</keyword>
<feature type="transmembrane region" description="Helical" evidence="12">
    <location>
        <begin position="1673"/>
        <end position="1697"/>
    </location>
</feature>
<evidence type="ECO:0000256" key="5">
    <source>
        <dbReference type="ARBA" id="ARBA00022729"/>
    </source>
</evidence>
<feature type="transmembrane region" description="Helical" evidence="12">
    <location>
        <begin position="72"/>
        <end position="92"/>
    </location>
</feature>
<dbReference type="OrthoDB" id="9033733at2759"/>
<evidence type="ECO:0000256" key="6">
    <source>
        <dbReference type="ARBA" id="ARBA00022989"/>
    </source>
</evidence>
<dbReference type="Proteomes" id="UP001142489">
    <property type="component" value="Unassembled WGS sequence"/>
</dbReference>
<dbReference type="EMBL" id="JAPFRF010000012">
    <property type="protein sequence ID" value="KAJ7313850.1"/>
    <property type="molecule type" value="Genomic_DNA"/>
</dbReference>
<evidence type="ECO:0000256" key="11">
    <source>
        <dbReference type="ARBA" id="ARBA00023224"/>
    </source>
</evidence>
<feature type="transmembrane region" description="Helical" evidence="12">
    <location>
        <begin position="1641"/>
        <end position="1661"/>
    </location>
</feature>
<keyword evidence="15" id="KW-1185">Reference proteome</keyword>
<feature type="transmembrane region" description="Helical" evidence="12">
    <location>
        <begin position="1606"/>
        <end position="1629"/>
    </location>
</feature>
<keyword evidence="4 12" id="KW-0812">Transmembrane</keyword>
<keyword evidence="8 12" id="KW-0472">Membrane</keyword>
<dbReference type="PROSITE" id="PS00981">
    <property type="entry name" value="G_PROTEIN_RECEP_F3_3"/>
    <property type="match status" value="2"/>
</dbReference>
<keyword evidence="9" id="KW-0675">Receptor</keyword>
<dbReference type="Pfam" id="PF07562">
    <property type="entry name" value="NCD3G"/>
    <property type="match status" value="2"/>
</dbReference>
<dbReference type="SUPFAM" id="SSF53822">
    <property type="entry name" value="Periplasmic binding protein-like I"/>
    <property type="match status" value="2"/>
</dbReference>
<feature type="transmembrane region" description="Helical" evidence="12">
    <location>
        <begin position="36"/>
        <end position="57"/>
    </location>
</feature>
<feature type="domain" description="G-protein coupled receptors family 3 profile" evidence="13">
    <location>
        <begin position="34"/>
        <end position="283"/>
    </location>
</feature>
<feature type="transmembrane region" description="Helical" evidence="12">
    <location>
        <begin position="228"/>
        <end position="248"/>
    </location>
</feature>
<evidence type="ECO:0000259" key="13">
    <source>
        <dbReference type="PROSITE" id="PS50259"/>
    </source>
</evidence>
<dbReference type="FunFam" id="3.40.50.2300:FF:000024">
    <property type="entry name" value="Vomeronasal 2, receptor 73"/>
    <property type="match status" value="2"/>
</dbReference>
<evidence type="ECO:0000313" key="15">
    <source>
        <dbReference type="Proteomes" id="UP001142489"/>
    </source>
</evidence>
<evidence type="ECO:0000256" key="4">
    <source>
        <dbReference type="ARBA" id="ARBA00022692"/>
    </source>
</evidence>
<evidence type="ECO:0000313" key="14">
    <source>
        <dbReference type="EMBL" id="KAJ7313850.1"/>
    </source>
</evidence>
<keyword evidence="7" id="KW-0297">G-protein coupled receptor</keyword>
<proteinExistence type="inferred from homology"/>
<evidence type="ECO:0000256" key="12">
    <source>
        <dbReference type="SAM" id="Phobius"/>
    </source>
</evidence>
<dbReference type="CDD" id="cd15283">
    <property type="entry name" value="7tmC_V2R_pheromone"/>
    <property type="match status" value="2"/>
</dbReference>
<evidence type="ECO:0000256" key="9">
    <source>
        <dbReference type="ARBA" id="ARBA00023170"/>
    </source>
</evidence>
<dbReference type="PROSITE" id="PS50259">
    <property type="entry name" value="G_PROTEIN_RECEP_F3_4"/>
    <property type="match status" value="2"/>
</dbReference>
<dbReference type="InterPro" id="IPR028082">
    <property type="entry name" value="Peripla_BP_I"/>
</dbReference>
<gene>
    <name evidence="14" type="ORF">JRQ81_005602</name>
</gene>
<accession>A0A9Q0XGS7</accession>
<dbReference type="InterPro" id="IPR000337">
    <property type="entry name" value="GPCR_3"/>
</dbReference>
<feature type="transmembrane region" description="Helical" evidence="12">
    <location>
        <begin position="823"/>
        <end position="842"/>
    </location>
</feature>
<evidence type="ECO:0000256" key="7">
    <source>
        <dbReference type="ARBA" id="ARBA00023040"/>
    </source>
</evidence>
<organism evidence="14 15">
    <name type="scientific">Phrynocephalus forsythii</name>
    <dbReference type="NCBI Taxonomy" id="171643"/>
    <lineage>
        <taxon>Eukaryota</taxon>
        <taxon>Metazoa</taxon>
        <taxon>Chordata</taxon>
        <taxon>Craniata</taxon>
        <taxon>Vertebrata</taxon>
        <taxon>Euteleostomi</taxon>
        <taxon>Lepidosauria</taxon>
        <taxon>Squamata</taxon>
        <taxon>Bifurcata</taxon>
        <taxon>Unidentata</taxon>
        <taxon>Episquamata</taxon>
        <taxon>Toxicofera</taxon>
        <taxon>Iguania</taxon>
        <taxon>Acrodonta</taxon>
        <taxon>Agamidae</taxon>
        <taxon>Agaminae</taxon>
        <taxon>Phrynocephalus</taxon>
    </lineage>
</organism>
<dbReference type="Gene3D" id="2.10.50.30">
    <property type="entry name" value="GPCR, family 3, nine cysteines domain"/>
    <property type="match status" value="2"/>
</dbReference>
<dbReference type="Pfam" id="PF00003">
    <property type="entry name" value="7tm_3"/>
    <property type="match status" value="2"/>
</dbReference>
<dbReference type="InterPro" id="IPR001828">
    <property type="entry name" value="ANF_lig-bd_rcpt"/>
</dbReference>
<dbReference type="InterPro" id="IPR000068">
    <property type="entry name" value="GPCR_3_Ca_sens_rcpt-rel"/>
</dbReference>
<comment type="subcellular location">
    <subcellularLocation>
        <location evidence="1">Cell membrane</location>
        <topology evidence="1">Multi-pass membrane protein</topology>
    </subcellularLocation>
</comment>
<comment type="similarity">
    <text evidence="2">Belongs to the G-protein coupled receptor 3 family.</text>
</comment>
<keyword evidence="11" id="KW-0807">Transducer</keyword>
<evidence type="ECO:0000256" key="8">
    <source>
        <dbReference type="ARBA" id="ARBA00023136"/>
    </source>
</evidence>
<keyword evidence="5" id="KW-0732">Signal</keyword>
<dbReference type="PRINTS" id="PR00248">
    <property type="entry name" value="GPCRMGR"/>
</dbReference>
<dbReference type="Pfam" id="PF01094">
    <property type="entry name" value="ANF_receptor"/>
    <property type="match status" value="2"/>
</dbReference>
<dbReference type="InterPro" id="IPR011500">
    <property type="entry name" value="GPCR_3_9-Cys_dom"/>
</dbReference>
<feature type="transmembrane region" description="Helical" evidence="12">
    <location>
        <begin position="1447"/>
        <end position="1466"/>
    </location>
</feature>
<feature type="transmembrane region" description="Helical" evidence="12">
    <location>
        <begin position="1487"/>
        <end position="1505"/>
    </location>
</feature>
<dbReference type="PANTHER" id="PTHR24061">
    <property type="entry name" value="CALCIUM-SENSING RECEPTOR-RELATED"/>
    <property type="match status" value="1"/>
</dbReference>
<dbReference type="InterPro" id="IPR017979">
    <property type="entry name" value="GPCR_3_CS"/>
</dbReference>
<name>A0A9Q0XGS7_9SAUR</name>
<protein>
    <recommendedName>
        <fullName evidence="13">G-protein coupled receptors family 3 profile domain-containing protein</fullName>
    </recommendedName>
</protein>
<evidence type="ECO:0000256" key="3">
    <source>
        <dbReference type="ARBA" id="ARBA00022475"/>
    </source>
</evidence>
<dbReference type="InterPro" id="IPR017978">
    <property type="entry name" value="GPCR_3_C"/>
</dbReference>
<feature type="transmembrane region" description="Helical" evidence="12">
    <location>
        <begin position="149"/>
        <end position="167"/>
    </location>
</feature>
<feature type="transmembrane region" description="Helical" evidence="12">
    <location>
        <begin position="1517"/>
        <end position="1541"/>
    </location>
</feature>
<evidence type="ECO:0000256" key="2">
    <source>
        <dbReference type="ARBA" id="ARBA00007242"/>
    </source>
</evidence>
<reference evidence="14" key="1">
    <citation type="journal article" date="2023" name="DNA Res.">
        <title>Chromosome-level genome assembly of Phrynocephalus forsythii using third-generation DNA sequencing and Hi-C analysis.</title>
        <authorList>
            <person name="Qi Y."/>
            <person name="Zhao W."/>
            <person name="Zhao Y."/>
            <person name="Niu C."/>
            <person name="Cao S."/>
            <person name="Zhang Y."/>
        </authorList>
    </citation>
    <scope>NUCLEOTIDE SEQUENCE</scope>
    <source>
        <tissue evidence="14">Muscle</tissue>
    </source>
</reference>
<dbReference type="GO" id="GO:0005886">
    <property type="term" value="C:plasma membrane"/>
    <property type="evidence" value="ECO:0007669"/>
    <property type="project" value="UniProtKB-SubCell"/>
</dbReference>
<dbReference type="GO" id="GO:0004930">
    <property type="term" value="F:G protein-coupled receptor activity"/>
    <property type="evidence" value="ECO:0007669"/>
    <property type="project" value="UniProtKB-KW"/>
</dbReference>